<protein>
    <submittedName>
        <fullName evidence="1">Uncharacterized protein</fullName>
    </submittedName>
</protein>
<evidence type="ECO:0000313" key="1">
    <source>
        <dbReference type="EMBL" id="BDU00224.1"/>
    </source>
</evidence>
<keyword evidence="2" id="KW-1185">Reference proteome</keyword>
<proteinExistence type="predicted"/>
<reference evidence="1 2" key="1">
    <citation type="submission" date="2022-11" db="EMBL/GenBank/DDBJ databases">
        <title>Genome Sequencing of Nocardia sp. ON39_IFM12276 and assembly.</title>
        <authorList>
            <person name="Shimojima M."/>
            <person name="Toyokawa M."/>
            <person name="Uesaka K."/>
        </authorList>
    </citation>
    <scope>NUCLEOTIDE SEQUENCE [LARGE SCALE GENOMIC DNA]</scope>
    <source>
        <strain evidence="1 2">IFM 12276</strain>
    </source>
</reference>
<accession>A0ABM8CYY4</accession>
<evidence type="ECO:0000313" key="2">
    <source>
        <dbReference type="Proteomes" id="UP001317870"/>
    </source>
</evidence>
<sequence>MKADHTSGFVIDDITVGAYAHGFGTTADGHPFTFRTIRATLTLEIYRRDLGDAVPGPEDVLAVAEATVADIDLDDERSVAALVRDMIPDAATIDAAAERDVTTVRALLGRISSVIEGM</sequence>
<gene>
    <name evidence="1" type="ORF">IFM12276_32520</name>
</gene>
<dbReference type="Proteomes" id="UP001317870">
    <property type="component" value="Chromosome"/>
</dbReference>
<dbReference type="RefSeq" id="WP_281880490.1">
    <property type="nucleotide sequence ID" value="NZ_AP026976.1"/>
</dbReference>
<name>A0ABM8CYY4_9NOCA</name>
<organism evidence="1 2">
    <name type="scientific">Nocardia sputorum</name>
    <dbReference type="NCBI Taxonomy" id="2984338"/>
    <lineage>
        <taxon>Bacteria</taxon>
        <taxon>Bacillati</taxon>
        <taxon>Actinomycetota</taxon>
        <taxon>Actinomycetes</taxon>
        <taxon>Mycobacteriales</taxon>
        <taxon>Nocardiaceae</taxon>
        <taxon>Nocardia</taxon>
    </lineage>
</organism>
<dbReference type="EMBL" id="AP026978">
    <property type="protein sequence ID" value="BDU00224.1"/>
    <property type="molecule type" value="Genomic_DNA"/>
</dbReference>